<comment type="cofactor">
    <cofactor evidence="6">
        <name>Co(2+)</name>
        <dbReference type="ChEBI" id="CHEBI:48828"/>
    </cofactor>
    <cofactor evidence="6">
        <name>Zn(2+)</name>
        <dbReference type="ChEBI" id="CHEBI:29105"/>
    </cofactor>
    <cofactor evidence="6">
        <name>Mn(2+)</name>
        <dbReference type="ChEBI" id="CHEBI:29035"/>
    </cofactor>
    <cofactor evidence="6">
        <name>Fe(2+)</name>
        <dbReference type="ChEBI" id="CHEBI:29033"/>
    </cofactor>
    <text evidence="6">Binds 2 divalent metal cations per subunit. Has a high-affinity and a low affinity metal-binding site. The true nature of the physiological cofactor is under debate. The enzyme is active with cobalt, zinc, manganese or divalent iron ions. Most likely, methionine aminopeptidases function as mononuclear Fe(2+)-metalloproteases under physiological conditions, and the catalytically relevant metal-binding site has been assigned to the histidine-containing high-affinity site.</text>
</comment>
<feature type="binding site" evidence="6">
    <location>
        <position position="73"/>
    </location>
    <ligand>
        <name>substrate</name>
    </ligand>
</feature>
<dbReference type="CDD" id="cd01086">
    <property type="entry name" value="MetAP1"/>
    <property type="match status" value="1"/>
</dbReference>
<evidence type="ECO:0000256" key="2">
    <source>
        <dbReference type="ARBA" id="ARBA00022438"/>
    </source>
</evidence>
<feature type="binding site" evidence="6">
    <location>
        <position position="199"/>
    </location>
    <ligand>
        <name>a divalent metal cation</name>
        <dbReference type="ChEBI" id="CHEBI:60240"/>
        <label>2</label>
        <note>catalytic</note>
    </ligand>
</feature>
<evidence type="ECO:0000256" key="5">
    <source>
        <dbReference type="ARBA" id="ARBA00022801"/>
    </source>
</evidence>
<dbReference type="InterPro" id="IPR000994">
    <property type="entry name" value="Pept_M24"/>
</dbReference>
<comment type="function">
    <text evidence="1 6">Removes the N-terminal methionine from nascent proteins. The N-terminal methionine is often cleaved when the second residue in the primary sequence is small and uncharged (Met-Ala-, Cys, Gly, Pro, Ser, Thr, or Val). Requires deformylation of the N(alpha)-formylated initiator methionine before it can be hydrolyzed.</text>
</comment>
<dbReference type="NCBIfam" id="TIGR00500">
    <property type="entry name" value="met_pdase_I"/>
    <property type="match status" value="1"/>
</dbReference>
<dbReference type="SUPFAM" id="SSF55920">
    <property type="entry name" value="Creatinase/aminopeptidase"/>
    <property type="match status" value="1"/>
</dbReference>
<dbReference type="GO" id="GO:0004239">
    <property type="term" value="F:initiator methionyl aminopeptidase activity"/>
    <property type="evidence" value="ECO:0007669"/>
    <property type="project" value="UniProtKB-UniRule"/>
</dbReference>
<dbReference type="GO" id="GO:0070006">
    <property type="term" value="F:metalloaminopeptidase activity"/>
    <property type="evidence" value="ECO:0007669"/>
    <property type="project" value="UniProtKB-UniRule"/>
</dbReference>
<dbReference type="EMBL" id="UGGP01000001">
    <property type="protein sequence ID" value="STO09026.1"/>
    <property type="molecule type" value="Genomic_DNA"/>
</dbReference>
<gene>
    <name evidence="9" type="primary">mapB</name>
    <name evidence="6" type="synonym">map</name>
    <name evidence="9" type="ORF">NCTC13163_02421</name>
</gene>
<dbReference type="PANTHER" id="PTHR43330">
    <property type="entry name" value="METHIONINE AMINOPEPTIDASE"/>
    <property type="match status" value="1"/>
</dbReference>
<dbReference type="Proteomes" id="UP000254060">
    <property type="component" value="Unassembled WGS sequence"/>
</dbReference>
<feature type="binding site" evidence="6">
    <location>
        <position position="165"/>
    </location>
    <ligand>
        <name>a divalent metal cation</name>
        <dbReference type="ChEBI" id="CHEBI:60240"/>
        <label>2</label>
        <note>catalytic</note>
    </ligand>
</feature>
<reference evidence="9 10" key="1">
    <citation type="submission" date="2018-06" db="EMBL/GenBank/DDBJ databases">
        <authorList>
            <consortium name="Pathogen Informatics"/>
            <person name="Doyle S."/>
        </authorList>
    </citation>
    <scope>NUCLEOTIDE SEQUENCE [LARGE SCALE GENOMIC DNA]</scope>
    <source>
        <strain evidence="9 10">NCTC13163</strain>
    </source>
</reference>
<sequence length="249" mass="27122">MLDYDYDALREIGRIVALARDEMAKAVAPGMTTKQLDEIGQRILETEGAASAPITMYEFPGYTCISVNEIAAHGIPGDLVIQDGDLVNIDVSAVKDGYYADTGRTVIAGTPKSSQHERLVEVSLTSLEAGLSKVRAGTKVNQIGKAIYADARKNGFTVIRNLAGHGLGRTLHGEPESISNYYNREENDILKVGQVIAVETFISTKDEVVYQSEEDGWSLFTPNNSLVSQFEHTVVVTEDGYEVLTGSFR</sequence>
<evidence type="ECO:0000256" key="4">
    <source>
        <dbReference type="ARBA" id="ARBA00022723"/>
    </source>
</evidence>
<dbReference type="EC" id="3.4.11.18" evidence="6 7"/>
<comment type="catalytic activity">
    <reaction evidence="6 7">
        <text>Release of N-terminal amino acids, preferentially methionine, from peptides and arylamides.</text>
        <dbReference type="EC" id="3.4.11.18"/>
    </reaction>
</comment>
<dbReference type="RefSeq" id="WP_029335921.1">
    <property type="nucleotide sequence ID" value="NZ_UGGP01000001.1"/>
</dbReference>
<dbReference type="STRING" id="1397694.GCA_000702585_02907"/>
<dbReference type="GO" id="GO:0046872">
    <property type="term" value="F:metal ion binding"/>
    <property type="evidence" value="ECO:0007669"/>
    <property type="project" value="UniProtKB-UniRule"/>
</dbReference>
<keyword evidence="5 6" id="KW-0378">Hydrolase</keyword>
<evidence type="ECO:0000256" key="7">
    <source>
        <dbReference type="RuleBase" id="RU003653"/>
    </source>
</evidence>
<evidence type="ECO:0000256" key="6">
    <source>
        <dbReference type="HAMAP-Rule" id="MF_01974"/>
    </source>
</evidence>
<keyword evidence="4 6" id="KW-0479">Metal-binding</keyword>
<organism evidence="9 10">
    <name type="scientific">Exiguobacterium aurantiacum</name>
    <dbReference type="NCBI Taxonomy" id="33987"/>
    <lineage>
        <taxon>Bacteria</taxon>
        <taxon>Bacillati</taxon>
        <taxon>Bacillota</taxon>
        <taxon>Bacilli</taxon>
        <taxon>Bacillales</taxon>
        <taxon>Bacillales Family XII. Incertae Sedis</taxon>
        <taxon>Exiguobacterium</taxon>
    </lineage>
</organism>
<feature type="binding site" evidence="6">
    <location>
        <position position="90"/>
    </location>
    <ligand>
        <name>a divalent metal cation</name>
        <dbReference type="ChEBI" id="CHEBI:60240"/>
        <label>1</label>
    </ligand>
</feature>
<dbReference type="HAMAP" id="MF_01974">
    <property type="entry name" value="MetAP_1"/>
    <property type="match status" value="1"/>
</dbReference>
<dbReference type="InterPro" id="IPR036005">
    <property type="entry name" value="Creatinase/aminopeptidase-like"/>
</dbReference>
<evidence type="ECO:0000256" key="3">
    <source>
        <dbReference type="ARBA" id="ARBA00022670"/>
    </source>
</evidence>
<feature type="binding site" evidence="6">
    <location>
        <position position="231"/>
    </location>
    <ligand>
        <name>a divalent metal cation</name>
        <dbReference type="ChEBI" id="CHEBI:60240"/>
        <label>2</label>
        <note>catalytic</note>
    </ligand>
</feature>
<comment type="similarity">
    <text evidence="6">Belongs to the peptidase M24A family. Methionine aminopeptidase type 1 subfamily.</text>
</comment>
<evidence type="ECO:0000313" key="9">
    <source>
        <dbReference type="EMBL" id="STO09026.1"/>
    </source>
</evidence>
<accession>A0A377FX00</accession>
<dbReference type="GO" id="GO:0006508">
    <property type="term" value="P:proteolysis"/>
    <property type="evidence" value="ECO:0007669"/>
    <property type="project" value="UniProtKB-KW"/>
</dbReference>
<protein>
    <recommendedName>
        <fullName evidence="6 7">Methionine aminopeptidase</fullName>
        <shortName evidence="6">MAP</shortName>
        <shortName evidence="6">MetAP</shortName>
        <ecNumber evidence="6 7">3.4.11.18</ecNumber>
    </recommendedName>
    <alternativeName>
        <fullName evidence="6">Peptidase M</fullName>
    </alternativeName>
</protein>
<evidence type="ECO:0000259" key="8">
    <source>
        <dbReference type="Pfam" id="PF00557"/>
    </source>
</evidence>
<dbReference type="OrthoDB" id="9802055at2"/>
<dbReference type="PANTHER" id="PTHR43330:SF13">
    <property type="entry name" value="METHIONINE AMINOPEPTIDASE 2"/>
    <property type="match status" value="1"/>
</dbReference>
<evidence type="ECO:0000256" key="1">
    <source>
        <dbReference type="ARBA" id="ARBA00002521"/>
    </source>
</evidence>
<dbReference type="Pfam" id="PF00557">
    <property type="entry name" value="Peptidase_M24"/>
    <property type="match status" value="1"/>
</dbReference>
<keyword evidence="3 6" id="KW-0645">Protease</keyword>
<feature type="binding site" evidence="6">
    <location>
        <position position="231"/>
    </location>
    <ligand>
        <name>a divalent metal cation</name>
        <dbReference type="ChEBI" id="CHEBI:60240"/>
        <label>1</label>
    </ligand>
</feature>
<dbReference type="PRINTS" id="PR00599">
    <property type="entry name" value="MAPEPTIDASE"/>
</dbReference>
<comment type="subunit">
    <text evidence="6">Monomer.</text>
</comment>
<proteinExistence type="inferred from homology"/>
<keyword evidence="2 6" id="KW-0031">Aminopeptidase</keyword>
<dbReference type="AlphaFoldDB" id="A0A377FX00"/>
<feature type="binding site" evidence="6">
    <location>
        <position position="172"/>
    </location>
    <ligand>
        <name>substrate</name>
    </ligand>
</feature>
<dbReference type="InterPro" id="IPR002467">
    <property type="entry name" value="Pept_M24A_MAP1"/>
</dbReference>
<dbReference type="Gene3D" id="3.90.230.10">
    <property type="entry name" value="Creatinase/methionine aminopeptidase superfamily"/>
    <property type="match status" value="1"/>
</dbReference>
<feature type="domain" description="Peptidase M24" evidence="8">
    <location>
        <begin position="8"/>
        <end position="238"/>
    </location>
</feature>
<dbReference type="InterPro" id="IPR001714">
    <property type="entry name" value="Pept_M24_MAP"/>
</dbReference>
<evidence type="ECO:0000313" key="10">
    <source>
        <dbReference type="Proteomes" id="UP000254060"/>
    </source>
</evidence>
<name>A0A377FX00_9BACL</name>
<feature type="binding site" evidence="6">
    <location>
        <position position="101"/>
    </location>
    <ligand>
        <name>a divalent metal cation</name>
        <dbReference type="ChEBI" id="CHEBI:60240"/>
        <label>2</label>
        <note>catalytic</note>
    </ligand>
</feature>
<feature type="binding site" evidence="6">
    <location>
        <position position="101"/>
    </location>
    <ligand>
        <name>a divalent metal cation</name>
        <dbReference type="ChEBI" id="CHEBI:60240"/>
        <label>1</label>
    </ligand>
</feature>